<evidence type="ECO:0000256" key="4">
    <source>
        <dbReference type="ARBA" id="ARBA00023125"/>
    </source>
</evidence>
<comment type="function">
    <text evidence="1">Required for the transposition of the insertion element.</text>
</comment>
<name>A0A1H2SZT1_9FIRM</name>
<protein>
    <submittedName>
        <fullName evidence="6">Transposase, Mutator family</fullName>
    </submittedName>
</protein>
<dbReference type="Proteomes" id="UP000198828">
    <property type="component" value="Unassembled WGS sequence"/>
</dbReference>
<dbReference type="Pfam" id="PF00872">
    <property type="entry name" value="Transposase_mut"/>
    <property type="match status" value="1"/>
</dbReference>
<reference evidence="6 7" key="1">
    <citation type="submission" date="2016-10" db="EMBL/GenBank/DDBJ databases">
        <authorList>
            <person name="de Groot N.N."/>
        </authorList>
    </citation>
    <scope>NUCLEOTIDE SEQUENCE [LARGE SCALE GENOMIC DNA]</scope>
    <source>
        <strain evidence="6 7">DSM 23310</strain>
    </source>
</reference>
<keyword evidence="4" id="KW-0238">DNA-binding</keyword>
<dbReference type="EMBL" id="FNNG01000002">
    <property type="protein sequence ID" value="SDW36975.1"/>
    <property type="molecule type" value="Genomic_DNA"/>
</dbReference>
<sequence>MKQIEVLNDLKNRGVEEVQIFSVDSLTRLKEAIQATYPNAKFKYA</sequence>
<keyword evidence="5" id="KW-0233">DNA recombination</keyword>
<keyword evidence="7" id="KW-1185">Reference proteome</keyword>
<evidence type="ECO:0000256" key="2">
    <source>
        <dbReference type="ARBA" id="ARBA00010961"/>
    </source>
</evidence>
<evidence type="ECO:0000256" key="3">
    <source>
        <dbReference type="ARBA" id="ARBA00022578"/>
    </source>
</evidence>
<accession>A0A1H2SZT1</accession>
<dbReference type="GO" id="GO:0006313">
    <property type="term" value="P:DNA transposition"/>
    <property type="evidence" value="ECO:0007669"/>
    <property type="project" value="InterPro"/>
</dbReference>
<organism evidence="6 7">
    <name type="scientific">Tepidimicrobium xylanilyticum</name>
    <dbReference type="NCBI Taxonomy" id="1123352"/>
    <lineage>
        <taxon>Bacteria</taxon>
        <taxon>Bacillati</taxon>
        <taxon>Bacillota</taxon>
        <taxon>Tissierellia</taxon>
        <taxon>Tissierellales</taxon>
        <taxon>Tepidimicrobiaceae</taxon>
        <taxon>Tepidimicrobium</taxon>
    </lineage>
</organism>
<evidence type="ECO:0000256" key="5">
    <source>
        <dbReference type="ARBA" id="ARBA00023172"/>
    </source>
</evidence>
<proteinExistence type="inferred from homology"/>
<evidence type="ECO:0000256" key="1">
    <source>
        <dbReference type="ARBA" id="ARBA00002190"/>
    </source>
</evidence>
<evidence type="ECO:0000313" key="6">
    <source>
        <dbReference type="EMBL" id="SDW36975.1"/>
    </source>
</evidence>
<keyword evidence="3" id="KW-0815">Transposition</keyword>
<gene>
    <name evidence="6" type="ORF">SAMN05660923_00591</name>
</gene>
<dbReference type="GO" id="GO:0004803">
    <property type="term" value="F:transposase activity"/>
    <property type="evidence" value="ECO:0007669"/>
    <property type="project" value="InterPro"/>
</dbReference>
<dbReference type="AlphaFoldDB" id="A0A1H2SZT1"/>
<evidence type="ECO:0000313" key="7">
    <source>
        <dbReference type="Proteomes" id="UP000198828"/>
    </source>
</evidence>
<dbReference type="GO" id="GO:0003677">
    <property type="term" value="F:DNA binding"/>
    <property type="evidence" value="ECO:0007669"/>
    <property type="project" value="UniProtKB-KW"/>
</dbReference>
<dbReference type="InterPro" id="IPR001207">
    <property type="entry name" value="Transposase_mutator"/>
</dbReference>
<comment type="similarity">
    <text evidence="2">Belongs to the transposase mutator family.</text>
</comment>